<dbReference type="KEGG" id="lgi:LOTGIDRAFT_228030"/>
<name>V4AMP2_LOTGI</name>
<feature type="transmembrane region" description="Helical" evidence="1">
    <location>
        <begin position="102"/>
        <end position="120"/>
    </location>
</feature>
<keyword evidence="3" id="KW-1185">Reference proteome</keyword>
<keyword evidence="1" id="KW-0472">Membrane</keyword>
<organism evidence="2 3">
    <name type="scientific">Lottia gigantea</name>
    <name type="common">Giant owl limpet</name>
    <dbReference type="NCBI Taxonomy" id="225164"/>
    <lineage>
        <taxon>Eukaryota</taxon>
        <taxon>Metazoa</taxon>
        <taxon>Spiralia</taxon>
        <taxon>Lophotrochozoa</taxon>
        <taxon>Mollusca</taxon>
        <taxon>Gastropoda</taxon>
        <taxon>Patellogastropoda</taxon>
        <taxon>Lottioidea</taxon>
        <taxon>Lottiidae</taxon>
        <taxon>Lottia</taxon>
    </lineage>
</organism>
<dbReference type="EMBL" id="KB199650">
    <property type="protein sequence ID" value="ESP05449.1"/>
    <property type="molecule type" value="Genomic_DNA"/>
</dbReference>
<evidence type="ECO:0000313" key="2">
    <source>
        <dbReference type="EMBL" id="ESP05449.1"/>
    </source>
</evidence>
<evidence type="ECO:0000256" key="1">
    <source>
        <dbReference type="SAM" id="Phobius"/>
    </source>
</evidence>
<protein>
    <submittedName>
        <fullName evidence="2">Uncharacterized protein</fullName>
    </submittedName>
</protein>
<dbReference type="Proteomes" id="UP000030746">
    <property type="component" value="Unassembled WGS sequence"/>
</dbReference>
<gene>
    <name evidence="2" type="ORF">LOTGIDRAFT_228030</name>
</gene>
<proteinExistence type="predicted"/>
<dbReference type="RefSeq" id="XP_009043994.1">
    <property type="nucleotide sequence ID" value="XM_009045746.1"/>
</dbReference>
<feature type="transmembrane region" description="Helical" evidence="1">
    <location>
        <begin position="60"/>
        <end position="82"/>
    </location>
</feature>
<dbReference type="AlphaFoldDB" id="V4AMP2"/>
<dbReference type="HOGENOM" id="CLU_1397786_0_0_1"/>
<sequence length="195" mass="21993">MSSYIRDVYEILESILDINSSMETSPPLANLMFLGACYMIAFPEMRWALRRRFLKKTANLLCFVGCVCATSFLVMVTAATQARGIYCRYLKPLLKGVSNEKQQVLGVMLVSFFVVFDVFLSRSVKKSAKDMMTTFKNLKSSTQQTTDALDGVGGSNTASTKMMKRVLRSRNYLPPFDWQKMTRNGTVYGDYGGRV</sequence>
<keyword evidence="1" id="KW-1133">Transmembrane helix</keyword>
<evidence type="ECO:0000313" key="3">
    <source>
        <dbReference type="Proteomes" id="UP000030746"/>
    </source>
</evidence>
<dbReference type="CTD" id="20247510"/>
<dbReference type="GeneID" id="20247510"/>
<reference evidence="2 3" key="1">
    <citation type="journal article" date="2013" name="Nature">
        <title>Insights into bilaterian evolution from three spiralian genomes.</title>
        <authorList>
            <person name="Simakov O."/>
            <person name="Marletaz F."/>
            <person name="Cho S.J."/>
            <person name="Edsinger-Gonzales E."/>
            <person name="Havlak P."/>
            <person name="Hellsten U."/>
            <person name="Kuo D.H."/>
            <person name="Larsson T."/>
            <person name="Lv J."/>
            <person name="Arendt D."/>
            <person name="Savage R."/>
            <person name="Osoegawa K."/>
            <person name="de Jong P."/>
            <person name="Grimwood J."/>
            <person name="Chapman J.A."/>
            <person name="Shapiro H."/>
            <person name="Aerts A."/>
            <person name="Otillar R.P."/>
            <person name="Terry A.Y."/>
            <person name="Boore J.L."/>
            <person name="Grigoriev I.V."/>
            <person name="Lindberg D.R."/>
            <person name="Seaver E.C."/>
            <person name="Weisblat D.A."/>
            <person name="Putnam N.H."/>
            <person name="Rokhsar D.S."/>
        </authorList>
    </citation>
    <scope>NUCLEOTIDE SEQUENCE [LARGE SCALE GENOMIC DNA]</scope>
</reference>
<accession>V4AMP2</accession>
<keyword evidence="1" id="KW-0812">Transmembrane</keyword>